<evidence type="ECO:0000313" key="3">
    <source>
        <dbReference type="EMBL" id="KAK3264992.1"/>
    </source>
</evidence>
<dbReference type="InterPro" id="IPR003018">
    <property type="entry name" value="GAF"/>
</dbReference>
<feature type="domain" description="GAF" evidence="2">
    <location>
        <begin position="46"/>
        <end position="265"/>
    </location>
</feature>
<protein>
    <recommendedName>
        <fullName evidence="2">GAF domain-containing protein</fullName>
    </recommendedName>
</protein>
<dbReference type="InterPro" id="IPR029016">
    <property type="entry name" value="GAF-like_dom_sf"/>
</dbReference>
<evidence type="ECO:0000313" key="4">
    <source>
        <dbReference type="Proteomes" id="UP001190700"/>
    </source>
</evidence>
<dbReference type="SUPFAM" id="SSF55781">
    <property type="entry name" value="GAF domain-like"/>
    <property type="match status" value="1"/>
</dbReference>
<dbReference type="Proteomes" id="UP001190700">
    <property type="component" value="Unassembled WGS sequence"/>
</dbReference>
<accession>A0AAE0KY65</accession>
<dbReference type="EMBL" id="LGRX02014218">
    <property type="protein sequence ID" value="KAK3264992.1"/>
    <property type="molecule type" value="Genomic_DNA"/>
</dbReference>
<name>A0AAE0KY65_9CHLO</name>
<organism evidence="3 4">
    <name type="scientific">Cymbomonas tetramitiformis</name>
    <dbReference type="NCBI Taxonomy" id="36881"/>
    <lineage>
        <taxon>Eukaryota</taxon>
        <taxon>Viridiplantae</taxon>
        <taxon>Chlorophyta</taxon>
        <taxon>Pyramimonadophyceae</taxon>
        <taxon>Pyramimonadales</taxon>
        <taxon>Pyramimonadaceae</taxon>
        <taxon>Cymbomonas</taxon>
    </lineage>
</organism>
<gene>
    <name evidence="3" type="ORF">CYMTET_26298</name>
</gene>
<evidence type="ECO:0000256" key="1">
    <source>
        <dbReference type="ARBA" id="ARBA00023170"/>
    </source>
</evidence>
<comment type="caution">
    <text evidence="3">The sequence shown here is derived from an EMBL/GenBank/DDBJ whole genome shotgun (WGS) entry which is preliminary data.</text>
</comment>
<sequence length="311" mass="34800">VSIENARLYNMTHSSLQVAVQNQLDNNVSLLTHEQPAVKFISEEHSLEQTLLDRLMPAMQLIQADCCHIWVLDVNHHNMRSRFRSNITQGTYKEEDTGEQVYPLETGLVGHVAVTGNSMLVSNAADHPQMDSRLDVLPDSNATSLIILPICVKRDILDEGVVSQSAAVAASSLLHKSVLARASFKKWYTPEELCEEDEEHDKKARRKAPRRRSEPFGADMKIIAVVQIMNRNANAFTTKDLKVIESLCVAASASVRTSFMFMRLMKNAKHSMLRRNELLHIPARVVCAHLDLDVRPPPPAQVVLPFPVGVL</sequence>
<feature type="non-terminal residue" evidence="3">
    <location>
        <position position="1"/>
    </location>
</feature>
<dbReference type="SMART" id="SM00065">
    <property type="entry name" value="GAF"/>
    <property type="match status" value="1"/>
</dbReference>
<dbReference type="Gene3D" id="3.30.450.40">
    <property type="match status" value="1"/>
</dbReference>
<reference evidence="3 4" key="1">
    <citation type="journal article" date="2015" name="Genome Biol. Evol.">
        <title>Comparative Genomics of a Bacterivorous Green Alga Reveals Evolutionary Causalities and Consequences of Phago-Mixotrophic Mode of Nutrition.</title>
        <authorList>
            <person name="Burns J.A."/>
            <person name="Paasch A."/>
            <person name="Narechania A."/>
            <person name="Kim E."/>
        </authorList>
    </citation>
    <scope>NUCLEOTIDE SEQUENCE [LARGE SCALE GENOMIC DNA]</scope>
    <source>
        <strain evidence="3 4">PLY_AMNH</strain>
    </source>
</reference>
<keyword evidence="1" id="KW-0675">Receptor</keyword>
<dbReference type="Pfam" id="PF01590">
    <property type="entry name" value="GAF"/>
    <property type="match status" value="1"/>
</dbReference>
<proteinExistence type="predicted"/>
<evidence type="ECO:0000259" key="2">
    <source>
        <dbReference type="SMART" id="SM00065"/>
    </source>
</evidence>
<dbReference type="AlphaFoldDB" id="A0AAE0KY65"/>
<keyword evidence="4" id="KW-1185">Reference proteome</keyword>